<dbReference type="InterPro" id="IPR050951">
    <property type="entry name" value="Retrovirus_Pol_polyprotein"/>
</dbReference>
<dbReference type="Pfam" id="PF08284">
    <property type="entry name" value="RVP_2"/>
    <property type="match status" value="1"/>
</dbReference>
<feature type="compositionally biased region" description="Polar residues" evidence="9">
    <location>
        <begin position="318"/>
        <end position="337"/>
    </location>
</feature>
<dbReference type="CDD" id="cd01647">
    <property type="entry name" value="RT_LTR"/>
    <property type="match status" value="1"/>
</dbReference>
<dbReference type="Gene3D" id="2.40.70.10">
    <property type="entry name" value="Acid Proteases"/>
    <property type="match status" value="1"/>
</dbReference>
<evidence type="ECO:0000256" key="5">
    <source>
        <dbReference type="ARBA" id="ARBA00022759"/>
    </source>
</evidence>
<dbReference type="Pfam" id="PF17921">
    <property type="entry name" value="Integrase_H2C2"/>
    <property type="match status" value="1"/>
</dbReference>
<dbReference type="Gene3D" id="3.30.70.270">
    <property type="match status" value="2"/>
</dbReference>
<keyword evidence="3" id="KW-0548">Nucleotidyltransferase</keyword>
<feature type="region of interest" description="Disordered" evidence="9">
    <location>
        <begin position="264"/>
        <end position="350"/>
    </location>
</feature>
<keyword evidence="7" id="KW-0695">RNA-directed DNA polymerase</keyword>
<evidence type="ECO:0000259" key="11">
    <source>
        <dbReference type="PROSITE" id="PS50878"/>
    </source>
</evidence>
<dbReference type="Gene3D" id="3.10.10.10">
    <property type="entry name" value="HIV Type 1 Reverse Transcriptase, subunit A, domain 1"/>
    <property type="match status" value="1"/>
</dbReference>
<feature type="compositionally biased region" description="Gly residues" evidence="9">
    <location>
        <begin position="407"/>
        <end position="427"/>
    </location>
</feature>
<keyword evidence="2" id="KW-0808">Transferase</keyword>
<dbReference type="InterPro" id="IPR005162">
    <property type="entry name" value="Retrotrans_gag_dom"/>
</dbReference>
<sequence length="1190" mass="133702">MARTRGGAFGGDAPGASFWGRRRPRGRGRAAARARDMEEEPHAAHILAAIGDMRQAPAPAVPAPALQDQPPPVHVAAPPDLEVREMPLRDQKMLGVFQRLAPPIFSGAIGEDAHEFQLTCQEQLQSLGLLESRGADFIAHQFRGPARQWWRTYRESRPVGSPPISWSEFSEAFLARFMQRSVRYRLRDQFSRLEQGSMTVSEYEARFHELSRHATMILPTEGERVRCFVRGLRYRLRVDTEHMVSAGRSFLDVVDHARSMEHIHREAQGGSDKRARYQGSYSESQTRGRDSYDRPRQRFQQGQTSRPVHAALPVSEGGQYQQSGLSTGQNSRGSDSFPSCRGRVTTGRSTSGCYDCGALDHWSRECPRRGQGAIVPAPPTSKPVSAVSSSARGGGQIQDRRESRQGTRGGARGGRLGGRPGAPGRGAQGHFYAAPTRATAEASDDVHSGTLFLCHQPATVLFDPGSTFSYVSIYFAPRLGMRSESLVEPIHVSTPIGEFLVVDQVLRSCLVTIQGYDNRADLIMLDMIDFDVILGMDWLSPYHVVLDCYAKTVTLSMPGVPPVLWQAAYSHTPTGIISFIRARRLVASGCLAYLTHIRDVSREGPSVDSVPVVREYADVFPTDLPGLPPEHDIDFAIDLEPGTHPISIPPYRMAPAELRELSVQLKDLLEKGFIRSSVSPWGAPVLFVKKKDRTLRMCIDYRQLNKVTVKNRCPMPRIDDLFDQLQGAVVFSKIDLWSGYHQLRIRAADIPKTAFRTRYGHYEFLVMSFGLTNSPAAFMDLMTRVFRPYLDSFVIIFIDDILVYSRSRSEHEQHLRIVLQSLRDQQLYAKFSKCEFWLASVAFLGHVVSKEGIRVDPTKIEAIRDWDRPTSVTEVRSFVGLASYYRRFVEGFSTIAAPLTRLTRQDIPFVWSEECEMSFLKLKELLTSAPILTLPIEGEGFTIYCDASGVGVGCVLMQQGRVIAYASRQLKVHERNYPTHDLELAAVVFALKIWRHYLYGVRCEIYTDHKSLQYIMTQRDLNSRQRRWIELLKDYDLSILYHPGKANVLADALSRKAVSMGSLAFLSACERPLALDIQFLANSMVRLDISDSRRVLAYMGVQSSLYNRIRGCQFEDKALGSLRDRVLAGNGDQATLDPDGVLRCAGRICVPRVGDLIQLILSEAHESRYSIHPGTAKMYRDFKQHYWWSG</sequence>
<dbReference type="PROSITE" id="PS50158">
    <property type="entry name" value="ZF_CCHC"/>
    <property type="match status" value="1"/>
</dbReference>
<keyword evidence="12" id="KW-1185">Reference proteome</keyword>
<dbReference type="InterPro" id="IPR001878">
    <property type="entry name" value="Znf_CCHC"/>
</dbReference>
<dbReference type="RefSeq" id="XP_027768535.1">
    <property type="nucleotide sequence ID" value="XM_027912734.1"/>
</dbReference>
<dbReference type="PROSITE" id="PS50878">
    <property type="entry name" value="RT_POL"/>
    <property type="match status" value="1"/>
</dbReference>
<feature type="domain" description="CCHC-type" evidence="10">
    <location>
        <begin position="353"/>
        <end position="368"/>
    </location>
</feature>
<evidence type="ECO:0000256" key="1">
    <source>
        <dbReference type="ARBA" id="ARBA00012493"/>
    </source>
</evidence>
<gene>
    <name evidence="13" type="primary">LOC107003905</name>
</gene>
<feature type="region of interest" description="Disordered" evidence="9">
    <location>
        <begin position="370"/>
        <end position="430"/>
    </location>
</feature>
<dbReference type="InterPro" id="IPR000477">
    <property type="entry name" value="RT_dom"/>
</dbReference>
<reference evidence="12" key="1">
    <citation type="journal article" date="2014" name="Nat. Genet.">
        <title>The genome of the stress-tolerant wild tomato species Solanum pennellii.</title>
        <authorList>
            <person name="Bolger A."/>
            <person name="Scossa F."/>
            <person name="Bolger M.E."/>
            <person name="Lanz C."/>
            <person name="Maumus F."/>
            <person name="Tohge T."/>
            <person name="Quesneville H."/>
            <person name="Alseekh S."/>
            <person name="Sorensen I."/>
            <person name="Lichtenstein G."/>
            <person name="Fich E.A."/>
            <person name="Conte M."/>
            <person name="Keller H."/>
            <person name="Schneeberger K."/>
            <person name="Schwacke R."/>
            <person name="Ofner I."/>
            <person name="Vrebalov J."/>
            <person name="Xu Y."/>
            <person name="Osorio S."/>
            <person name="Aflitos S.A."/>
            <person name="Schijlen E."/>
            <person name="Jimenez-Gomez J.M."/>
            <person name="Ryngajllo M."/>
            <person name="Kimura S."/>
            <person name="Kumar R."/>
            <person name="Koenig D."/>
            <person name="Headland L.R."/>
            <person name="Maloof J.N."/>
            <person name="Sinha N."/>
            <person name="van Ham R.C."/>
            <person name="Lankhorst R.K."/>
            <person name="Mao L."/>
            <person name="Vogel A."/>
            <person name="Arsova B."/>
            <person name="Panstruga R."/>
            <person name="Fei Z."/>
            <person name="Rose J.K."/>
            <person name="Zamir D."/>
            <person name="Carrari F."/>
            <person name="Giovannoni J.J."/>
            <person name="Weigel D."/>
            <person name="Usadel B."/>
            <person name="Fernie A.R."/>
        </authorList>
    </citation>
    <scope>NUCLEOTIDE SEQUENCE [LARGE SCALE GENOMIC DNA]</scope>
    <source>
        <strain evidence="12">cv. LA0716</strain>
    </source>
</reference>
<keyword evidence="8" id="KW-0863">Zinc-finger</keyword>
<dbReference type="EC" id="2.7.7.49" evidence="1"/>
<organism evidence="12 13">
    <name type="scientific">Solanum pennellii</name>
    <name type="common">Tomato</name>
    <name type="synonym">Lycopersicon pennellii</name>
    <dbReference type="NCBI Taxonomy" id="28526"/>
    <lineage>
        <taxon>Eukaryota</taxon>
        <taxon>Viridiplantae</taxon>
        <taxon>Streptophyta</taxon>
        <taxon>Embryophyta</taxon>
        <taxon>Tracheophyta</taxon>
        <taxon>Spermatophyta</taxon>
        <taxon>Magnoliopsida</taxon>
        <taxon>eudicotyledons</taxon>
        <taxon>Gunneridae</taxon>
        <taxon>Pentapetalae</taxon>
        <taxon>asterids</taxon>
        <taxon>lamiids</taxon>
        <taxon>Solanales</taxon>
        <taxon>Solanaceae</taxon>
        <taxon>Solanoideae</taxon>
        <taxon>Solaneae</taxon>
        <taxon>Solanum</taxon>
        <taxon>Solanum subgen. Lycopersicon</taxon>
    </lineage>
</organism>
<evidence type="ECO:0000256" key="3">
    <source>
        <dbReference type="ARBA" id="ARBA00022695"/>
    </source>
</evidence>
<feature type="compositionally biased region" description="Basic and acidic residues" evidence="9">
    <location>
        <begin position="264"/>
        <end position="275"/>
    </location>
</feature>
<evidence type="ECO:0000259" key="10">
    <source>
        <dbReference type="PROSITE" id="PS50158"/>
    </source>
</evidence>
<evidence type="ECO:0000256" key="2">
    <source>
        <dbReference type="ARBA" id="ARBA00022679"/>
    </source>
</evidence>
<evidence type="ECO:0000256" key="4">
    <source>
        <dbReference type="ARBA" id="ARBA00022722"/>
    </source>
</evidence>
<dbReference type="CDD" id="cd00303">
    <property type="entry name" value="retropepsin_like"/>
    <property type="match status" value="1"/>
</dbReference>
<evidence type="ECO:0000256" key="9">
    <source>
        <dbReference type="SAM" id="MobiDB-lite"/>
    </source>
</evidence>
<keyword evidence="8" id="KW-0479">Metal-binding</keyword>
<keyword evidence="5" id="KW-0255">Endonuclease</keyword>
<dbReference type="Gene3D" id="3.10.20.370">
    <property type="match status" value="1"/>
</dbReference>
<dbReference type="CDD" id="cd09274">
    <property type="entry name" value="RNase_HI_RT_Ty3"/>
    <property type="match status" value="1"/>
</dbReference>
<feature type="domain" description="Reverse transcriptase" evidence="11">
    <location>
        <begin position="669"/>
        <end position="848"/>
    </location>
</feature>
<dbReference type="Proteomes" id="UP000694930">
    <property type="component" value="Chromosome 11"/>
</dbReference>
<dbReference type="InterPro" id="IPR041373">
    <property type="entry name" value="RT_RNaseH"/>
</dbReference>
<dbReference type="InterPro" id="IPR021109">
    <property type="entry name" value="Peptidase_aspartic_dom_sf"/>
</dbReference>
<feature type="compositionally biased region" description="Basic and acidic residues" evidence="9">
    <location>
        <begin position="286"/>
        <end position="296"/>
    </location>
</feature>
<dbReference type="Pfam" id="PF17917">
    <property type="entry name" value="RT_RNaseH"/>
    <property type="match status" value="1"/>
</dbReference>
<evidence type="ECO:0000256" key="8">
    <source>
        <dbReference type="PROSITE-ProRule" id="PRU00047"/>
    </source>
</evidence>
<dbReference type="Pfam" id="PF03732">
    <property type="entry name" value="Retrotrans_gag"/>
    <property type="match status" value="1"/>
</dbReference>
<keyword evidence="6" id="KW-0378">Hydrolase</keyword>
<evidence type="ECO:0000313" key="13">
    <source>
        <dbReference type="RefSeq" id="XP_027768535.1"/>
    </source>
</evidence>
<dbReference type="Pfam" id="PF00098">
    <property type="entry name" value="zf-CCHC"/>
    <property type="match status" value="1"/>
</dbReference>
<dbReference type="SUPFAM" id="SSF56672">
    <property type="entry name" value="DNA/RNA polymerases"/>
    <property type="match status" value="1"/>
</dbReference>
<proteinExistence type="predicted"/>
<name>A0ABM1UYG7_SOLPN</name>
<accession>A0ABM1UYG7</accession>
<dbReference type="SUPFAM" id="SSF50630">
    <property type="entry name" value="Acid proteases"/>
    <property type="match status" value="1"/>
</dbReference>
<dbReference type="InterPro" id="IPR043128">
    <property type="entry name" value="Rev_trsase/Diguanyl_cyclase"/>
</dbReference>
<dbReference type="Gene3D" id="1.10.340.70">
    <property type="match status" value="1"/>
</dbReference>
<keyword evidence="8" id="KW-0862">Zinc</keyword>
<feature type="compositionally biased region" description="Basic residues" evidence="9">
    <location>
        <begin position="20"/>
        <end position="32"/>
    </location>
</feature>
<keyword evidence="4" id="KW-0540">Nuclease</keyword>
<evidence type="ECO:0000313" key="12">
    <source>
        <dbReference type="Proteomes" id="UP000694930"/>
    </source>
</evidence>
<dbReference type="Pfam" id="PF00078">
    <property type="entry name" value="RVT_1"/>
    <property type="match status" value="1"/>
</dbReference>
<dbReference type="PANTHER" id="PTHR37984">
    <property type="entry name" value="PROTEIN CBG26694"/>
    <property type="match status" value="1"/>
</dbReference>
<feature type="non-terminal residue" evidence="13">
    <location>
        <position position="1190"/>
    </location>
</feature>
<dbReference type="PANTHER" id="PTHR37984:SF5">
    <property type="entry name" value="PROTEIN NYNRIN-LIKE"/>
    <property type="match status" value="1"/>
</dbReference>
<evidence type="ECO:0000256" key="7">
    <source>
        <dbReference type="ARBA" id="ARBA00022918"/>
    </source>
</evidence>
<reference evidence="13" key="2">
    <citation type="submission" date="2025-08" db="UniProtKB">
        <authorList>
            <consortium name="RefSeq"/>
        </authorList>
    </citation>
    <scope>IDENTIFICATION</scope>
</reference>
<dbReference type="SMART" id="SM00343">
    <property type="entry name" value="ZnF_C2HC"/>
    <property type="match status" value="1"/>
</dbReference>
<feature type="region of interest" description="Disordered" evidence="9">
    <location>
        <begin position="1"/>
        <end position="40"/>
    </location>
</feature>
<dbReference type="InterPro" id="IPR043502">
    <property type="entry name" value="DNA/RNA_pol_sf"/>
</dbReference>
<dbReference type="InterPro" id="IPR041588">
    <property type="entry name" value="Integrase_H2C2"/>
</dbReference>
<evidence type="ECO:0000256" key="6">
    <source>
        <dbReference type="ARBA" id="ARBA00022801"/>
    </source>
</evidence>
<dbReference type="GeneID" id="107003905"/>
<protein>
    <recommendedName>
        <fullName evidence="1">RNA-directed DNA polymerase</fullName>
        <ecNumber evidence="1">2.7.7.49</ecNumber>
    </recommendedName>
</protein>